<organism evidence="1 2">
    <name type="scientific">Riccia fluitans</name>
    <dbReference type="NCBI Taxonomy" id="41844"/>
    <lineage>
        <taxon>Eukaryota</taxon>
        <taxon>Viridiplantae</taxon>
        <taxon>Streptophyta</taxon>
        <taxon>Embryophyta</taxon>
        <taxon>Marchantiophyta</taxon>
        <taxon>Marchantiopsida</taxon>
        <taxon>Marchantiidae</taxon>
        <taxon>Marchantiales</taxon>
        <taxon>Ricciaceae</taxon>
        <taxon>Riccia</taxon>
    </lineage>
</organism>
<dbReference type="AlphaFoldDB" id="A0ABD1ZCV2"/>
<evidence type="ECO:0000313" key="2">
    <source>
        <dbReference type="Proteomes" id="UP001605036"/>
    </source>
</evidence>
<accession>A0ABD1ZCV2</accession>
<protein>
    <submittedName>
        <fullName evidence="1">Uncharacterized protein</fullName>
    </submittedName>
</protein>
<sequence length="98" mass="11564">MAMTVPELTNKMAYTNSEGGKYVTNFTKSTDFFAMGWLIKQICGDFFTDMSHDEIVRYDEEKWKMGFPRDRAPPHRTHRDHLQEALDAMLHRDISKNY</sequence>
<dbReference type="EMBL" id="JBHFFA010000002">
    <property type="protein sequence ID" value="KAL2644162.1"/>
    <property type="molecule type" value="Genomic_DNA"/>
</dbReference>
<name>A0ABD1ZCV2_9MARC</name>
<evidence type="ECO:0000313" key="1">
    <source>
        <dbReference type="EMBL" id="KAL2644162.1"/>
    </source>
</evidence>
<reference evidence="1 2" key="1">
    <citation type="submission" date="2024-09" db="EMBL/GenBank/DDBJ databases">
        <title>Chromosome-scale assembly of Riccia fluitans.</title>
        <authorList>
            <person name="Paukszto L."/>
            <person name="Sawicki J."/>
            <person name="Karawczyk K."/>
            <person name="Piernik-Szablinska J."/>
            <person name="Szczecinska M."/>
            <person name="Mazdziarz M."/>
        </authorList>
    </citation>
    <scope>NUCLEOTIDE SEQUENCE [LARGE SCALE GENOMIC DNA]</scope>
    <source>
        <strain evidence="1">Rf_01</strain>
        <tissue evidence="1">Aerial parts of the thallus</tissue>
    </source>
</reference>
<keyword evidence="2" id="KW-1185">Reference proteome</keyword>
<gene>
    <name evidence="1" type="ORF">R1flu_011749</name>
</gene>
<comment type="caution">
    <text evidence="1">The sequence shown here is derived from an EMBL/GenBank/DDBJ whole genome shotgun (WGS) entry which is preliminary data.</text>
</comment>
<proteinExistence type="predicted"/>
<dbReference type="Proteomes" id="UP001605036">
    <property type="component" value="Unassembled WGS sequence"/>
</dbReference>